<dbReference type="SUPFAM" id="SSF56112">
    <property type="entry name" value="Protein kinase-like (PK-like)"/>
    <property type="match status" value="1"/>
</dbReference>
<dbReference type="EMBL" id="KN833059">
    <property type="protein sequence ID" value="KIM74524.1"/>
    <property type="molecule type" value="Genomic_DNA"/>
</dbReference>
<dbReference type="InterPro" id="IPR008266">
    <property type="entry name" value="Tyr_kinase_AS"/>
</dbReference>
<dbReference type="STRING" id="765440.A0A0C3F382"/>
<dbReference type="Gene3D" id="1.10.510.10">
    <property type="entry name" value="Transferase(Phosphotransferase) domain 1"/>
    <property type="match status" value="1"/>
</dbReference>
<gene>
    <name evidence="1" type="ORF">PILCRDRAFT_828072</name>
</gene>
<dbReference type="InterPro" id="IPR011009">
    <property type="entry name" value="Kinase-like_dom_sf"/>
</dbReference>
<evidence type="ECO:0000313" key="2">
    <source>
        <dbReference type="Proteomes" id="UP000054166"/>
    </source>
</evidence>
<proteinExistence type="predicted"/>
<evidence type="ECO:0000313" key="1">
    <source>
        <dbReference type="EMBL" id="KIM74524.1"/>
    </source>
</evidence>
<reference evidence="2" key="2">
    <citation type="submission" date="2015-01" db="EMBL/GenBank/DDBJ databases">
        <title>Evolutionary Origins and Diversification of the Mycorrhizal Mutualists.</title>
        <authorList>
            <consortium name="DOE Joint Genome Institute"/>
            <consortium name="Mycorrhizal Genomics Consortium"/>
            <person name="Kohler A."/>
            <person name="Kuo A."/>
            <person name="Nagy L.G."/>
            <person name="Floudas D."/>
            <person name="Copeland A."/>
            <person name="Barry K.W."/>
            <person name="Cichocki N."/>
            <person name="Veneault-Fourrey C."/>
            <person name="LaButti K."/>
            <person name="Lindquist E.A."/>
            <person name="Lipzen A."/>
            <person name="Lundell T."/>
            <person name="Morin E."/>
            <person name="Murat C."/>
            <person name="Riley R."/>
            <person name="Ohm R."/>
            <person name="Sun H."/>
            <person name="Tunlid A."/>
            <person name="Henrissat B."/>
            <person name="Grigoriev I.V."/>
            <person name="Hibbett D.S."/>
            <person name="Martin F."/>
        </authorList>
    </citation>
    <scope>NUCLEOTIDE SEQUENCE [LARGE SCALE GENOMIC DNA]</scope>
    <source>
        <strain evidence="2">F 1598</strain>
    </source>
</reference>
<dbReference type="InParanoid" id="A0A0C3F382"/>
<dbReference type="PROSITE" id="PS00109">
    <property type="entry name" value="PROTEIN_KINASE_TYR"/>
    <property type="match status" value="1"/>
</dbReference>
<dbReference type="AlphaFoldDB" id="A0A0C3F382"/>
<name>A0A0C3F382_PILCF</name>
<sequence length="477" mass="54478">MDPRRKHLHIIVKRPAGKTRAPSQPLDTQSPLDQTQTLCQLYVQNFPNTAPSSQGAPSEFAELQRDERHTIRWNRPPSAASSIPSTLLHPIFGEFIDDCENYEPTAADNKLVWTLSATMSGFFKDESTRASTFREILQDSHFDAFVSKIEGTKFKTDGDIQSLGFRRAIIEIKNEIGSGGAQPHAQGISYYIHSTKYSVAEMPGFRFPCILIMLFGAHIDFSAAVWSTRPNVQILSPSLPLFCHRTDTRMRSMTARHFGALRNALRSLEQCYDKELSHKPPLTRHIPNLEFPYPLSYTCINTSSICHFRYLSHMDNSKLLFTAETDDNEKLCIKFVRHYSKDVHTFCASEGFGPTLKGFEELPGGWHIVVMEMIGEDYCRLMDFPPPYSHFDDIIGKLTSLHQANYVHGDVRNTNIMVKKDGNQGFKLVDFDWSGRIGEIRYPMNVYQGQRLWRPREAEDGQLIKADHDIEMLKAMY</sequence>
<dbReference type="HOGENOM" id="CLU_013871_2_2_1"/>
<dbReference type="GO" id="GO:0004672">
    <property type="term" value="F:protein kinase activity"/>
    <property type="evidence" value="ECO:0007669"/>
    <property type="project" value="InterPro"/>
</dbReference>
<accession>A0A0C3F382</accession>
<dbReference type="OrthoDB" id="4062651at2759"/>
<protein>
    <submittedName>
        <fullName evidence="1">Uncharacterized protein</fullName>
    </submittedName>
</protein>
<keyword evidence="2" id="KW-1185">Reference proteome</keyword>
<organism evidence="1 2">
    <name type="scientific">Piloderma croceum (strain F 1598)</name>
    <dbReference type="NCBI Taxonomy" id="765440"/>
    <lineage>
        <taxon>Eukaryota</taxon>
        <taxon>Fungi</taxon>
        <taxon>Dikarya</taxon>
        <taxon>Basidiomycota</taxon>
        <taxon>Agaricomycotina</taxon>
        <taxon>Agaricomycetes</taxon>
        <taxon>Agaricomycetidae</taxon>
        <taxon>Atheliales</taxon>
        <taxon>Atheliaceae</taxon>
        <taxon>Piloderma</taxon>
    </lineage>
</organism>
<dbReference type="Proteomes" id="UP000054166">
    <property type="component" value="Unassembled WGS sequence"/>
</dbReference>
<reference evidence="1 2" key="1">
    <citation type="submission" date="2014-04" db="EMBL/GenBank/DDBJ databases">
        <authorList>
            <consortium name="DOE Joint Genome Institute"/>
            <person name="Kuo A."/>
            <person name="Tarkka M."/>
            <person name="Buscot F."/>
            <person name="Kohler A."/>
            <person name="Nagy L.G."/>
            <person name="Floudas D."/>
            <person name="Copeland A."/>
            <person name="Barry K.W."/>
            <person name="Cichocki N."/>
            <person name="Veneault-Fourrey C."/>
            <person name="LaButti K."/>
            <person name="Lindquist E.A."/>
            <person name="Lipzen A."/>
            <person name="Lundell T."/>
            <person name="Morin E."/>
            <person name="Murat C."/>
            <person name="Sun H."/>
            <person name="Tunlid A."/>
            <person name="Henrissat B."/>
            <person name="Grigoriev I.V."/>
            <person name="Hibbett D.S."/>
            <person name="Martin F."/>
            <person name="Nordberg H.P."/>
            <person name="Cantor M.N."/>
            <person name="Hua S.X."/>
        </authorList>
    </citation>
    <scope>NUCLEOTIDE SEQUENCE [LARGE SCALE GENOMIC DNA]</scope>
    <source>
        <strain evidence="1 2">F 1598</strain>
    </source>
</reference>